<dbReference type="GO" id="GO:0046872">
    <property type="term" value="F:metal ion binding"/>
    <property type="evidence" value="ECO:0007669"/>
    <property type="project" value="UniProtKB-KW"/>
</dbReference>
<dbReference type="InterPro" id="IPR001759">
    <property type="entry name" value="PTX_dom"/>
</dbReference>
<feature type="disulfide bond" evidence="6">
    <location>
        <begin position="377"/>
        <end position="436"/>
    </location>
</feature>
<keyword evidence="3" id="KW-0106">Calcium</keyword>
<dbReference type="Gene3D" id="2.60.120.200">
    <property type="match status" value="1"/>
</dbReference>
<proteinExistence type="predicted"/>
<dbReference type="PANTHER" id="PTHR19277">
    <property type="entry name" value="PENTRAXIN"/>
    <property type="match status" value="1"/>
</dbReference>
<dbReference type="InterPro" id="IPR051360">
    <property type="entry name" value="Neuronal_Pentraxin_Related"/>
</dbReference>
<dbReference type="Proteomes" id="UP000225706">
    <property type="component" value="Unassembled WGS sequence"/>
</dbReference>
<keyword evidence="5" id="KW-0325">Glycoprotein</keyword>
<dbReference type="InterPro" id="IPR013320">
    <property type="entry name" value="ConA-like_dom_sf"/>
</dbReference>
<evidence type="ECO:0000256" key="2">
    <source>
        <dbReference type="ARBA" id="ARBA00022723"/>
    </source>
</evidence>
<feature type="domain" description="Pentraxin (PTX)" evidence="7">
    <location>
        <begin position="345"/>
        <end position="541"/>
    </location>
</feature>
<evidence type="ECO:0000256" key="3">
    <source>
        <dbReference type="ARBA" id="ARBA00022837"/>
    </source>
</evidence>
<dbReference type="PROSITE" id="PS51828">
    <property type="entry name" value="PTX_2"/>
    <property type="match status" value="1"/>
</dbReference>
<reference evidence="9" key="1">
    <citation type="journal article" date="2017" name="bioRxiv">
        <title>Comparative analysis of the genomes of Stylophora pistillata and Acropora digitifera provides evidence for extensive differences between species of corals.</title>
        <authorList>
            <person name="Voolstra C.R."/>
            <person name="Li Y."/>
            <person name="Liew Y.J."/>
            <person name="Baumgarten S."/>
            <person name="Zoccola D."/>
            <person name="Flot J.-F."/>
            <person name="Tambutte S."/>
            <person name="Allemand D."/>
            <person name="Aranda M."/>
        </authorList>
    </citation>
    <scope>NUCLEOTIDE SEQUENCE [LARGE SCALE GENOMIC DNA]</scope>
</reference>
<name>A0A2B4SJB3_STYPI</name>
<evidence type="ECO:0000259" key="7">
    <source>
        <dbReference type="PROSITE" id="PS51828"/>
    </source>
</evidence>
<dbReference type="PANTHER" id="PTHR19277:SF161">
    <property type="entry name" value="LAMININ G DOMAIN-CONTAINING PROTEIN"/>
    <property type="match status" value="1"/>
</dbReference>
<organism evidence="8 9">
    <name type="scientific">Stylophora pistillata</name>
    <name type="common">Smooth cauliflower coral</name>
    <dbReference type="NCBI Taxonomy" id="50429"/>
    <lineage>
        <taxon>Eukaryota</taxon>
        <taxon>Metazoa</taxon>
        <taxon>Cnidaria</taxon>
        <taxon>Anthozoa</taxon>
        <taxon>Hexacorallia</taxon>
        <taxon>Scleractinia</taxon>
        <taxon>Astrocoeniina</taxon>
        <taxon>Pocilloporidae</taxon>
        <taxon>Stylophora</taxon>
    </lineage>
</organism>
<evidence type="ECO:0000256" key="1">
    <source>
        <dbReference type="ARBA" id="ARBA00001913"/>
    </source>
</evidence>
<dbReference type="AlphaFoldDB" id="A0A2B4SJB3"/>
<evidence type="ECO:0000313" key="8">
    <source>
        <dbReference type="EMBL" id="PFX28562.1"/>
    </source>
</evidence>
<evidence type="ECO:0000256" key="6">
    <source>
        <dbReference type="PROSITE-ProRule" id="PRU01172"/>
    </source>
</evidence>
<gene>
    <name evidence="8" type="primary">Svep1</name>
    <name evidence="8" type="ORF">AWC38_SpisGene6727</name>
</gene>
<dbReference type="SMART" id="SM00159">
    <property type="entry name" value="PTX"/>
    <property type="match status" value="1"/>
</dbReference>
<keyword evidence="2" id="KW-0479">Metal-binding</keyword>
<accession>A0A2B4SJB3</accession>
<dbReference type="EMBL" id="LSMT01000081">
    <property type="protein sequence ID" value="PFX28562.1"/>
    <property type="molecule type" value="Genomic_DNA"/>
</dbReference>
<evidence type="ECO:0000256" key="5">
    <source>
        <dbReference type="ARBA" id="ARBA00023180"/>
    </source>
</evidence>
<dbReference type="STRING" id="50429.A0A2B4SJB3"/>
<keyword evidence="9" id="KW-1185">Reference proteome</keyword>
<sequence length="547" mass="61518">MNGFIRESYKVNMIKHKTDGDGMFEGHGLMTSMNQSLLFAPLFQGDVRAGKWVITLKKRIWVFSAAVDIFVNCCDQHTKWTKMLVSDGNMFDTECEESVIFNSSPATLAFRCTPPRRGTHVLLEFLGQLWNLRVSSVAVSGFADEAATVNMTREIPPCHVPLGMQNGQIPNASVITSSNLAPLTVRGCTPSKRAINLEPGWQLYQTRTSGSRAIPLLEATSPLLDDGYMQREAAIRRCAKAAYDLQFDIFAVQNGGQCKGGIRPHLNYKKYGKSTQCQGNGPGGPWENQVSKISRKCNASDEWCGWMSLNDTKSTWSLTEAADLVKAGKSIAEYAHHFNVKENLNDRRYALETNRNMQHRITTPLSIGTSIDAMTICYWLQDNFVILSLKYTSDNNTKETASFSLHHSVGGVRLTVKEIVILSRVSTDRNVWHHVCASWSFQLGLWKIYKDGVLFDFNRWLSPEQVLPGSGVAIIEFQQDNQTFLSRLTGVNMWDLDIGMEEVYRLSLGCGHETGKILRWFDLKDKVDMTEDEKKLKESACSYRDGK</sequence>
<comment type="cofactor">
    <cofactor evidence="1">
        <name>Ca(2+)</name>
        <dbReference type="ChEBI" id="CHEBI:29108"/>
    </cofactor>
</comment>
<dbReference type="SUPFAM" id="SSF49899">
    <property type="entry name" value="Concanavalin A-like lectins/glucanases"/>
    <property type="match status" value="1"/>
</dbReference>
<evidence type="ECO:0000313" key="9">
    <source>
        <dbReference type="Proteomes" id="UP000225706"/>
    </source>
</evidence>
<dbReference type="Pfam" id="PF00354">
    <property type="entry name" value="Pentaxin"/>
    <property type="match status" value="1"/>
</dbReference>
<keyword evidence="4 6" id="KW-1015">Disulfide bond</keyword>
<comment type="caution">
    <text evidence="8">The sequence shown here is derived from an EMBL/GenBank/DDBJ whole genome shotgun (WGS) entry which is preliminary data.</text>
</comment>
<protein>
    <submittedName>
        <fullName evidence="8">Sushi, von Willebrand factor type A, EGF and pentraxin domain-containing protein 1</fullName>
    </submittedName>
</protein>
<evidence type="ECO:0000256" key="4">
    <source>
        <dbReference type="ARBA" id="ARBA00023157"/>
    </source>
</evidence>